<keyword evidence="2" id="KW-1185">Reference proteome</keyword>
<dbReference type="Pfam" id="PF12244">
    <property type="entry name" value="DUF3606"/>
    <property type="match status" value="1"/>
</dbReference>
<gene>
    <name evidence="1" type="ORF">CAL15_12735</name>
</gene>
<evidence type="ECO:0000313" key="1">
    <source>
        <dbReference type="EMBL" id="ARP95169.1"/>
    </source>
</evidence>
<dbReference type="AlphaFoldDB" id="A0A1W6ZCV7"/>
<evidence type="ECO:0000313" key="2">
    <source>
        <dbReference type="Proteomes" id="UP000194161"/>
    </source>
</evidence>
<dbReference type="EMBL" id="CP021111">
    <property type="protein sequence ID" value="ARP95169.1"/>
    <property type="molecule type" value="Genomic_DNA"/>
</dbReference>
<dbReference type="KEGG" id="bgm:CAL15_12735"/>
<protein>
    <submittedName>
        <fullName evidence="1">DUF3606 domain-containing protein</fullName>
    </submittedName>
</protein>
<sequence length="65" mass="7454">MTDNLNNRGPQDRSRINVEEEWECRYWSEKLGVTDDQLREAVHQVGTSVEDVTAYLQTPATGRTS</sequence>
<dbReference type="InterPro" id="IPR022037">
    <property type="entry name" value="DUF3606"/>
</dbReference>
<name>A0A1W6ZCV7_9BORD</name>
<dbReference type="Proteomes" id="UP000194161">
    <property type="component" value="Chromosome"/>
</dbReference>
<accession>A0A1W6ZCV7</accession>
<organism evidence="1 2">
    <name type="scientific">Bordetella genomosp. 13</name>
    <dbReference type="NCBI Taxonomy" id="463040"/>
    <lineage>
        <taxon>Bacteria</taxon>
        <taxon>Pseudomonadati</taxon>
        <taxon>Pseudomonadota</taxon>
        <taxon>Betaproteobacteria</taxon>
        <taxon>Burkholderiales</taxon>
        <taxon>Alcaligenaceae</taxon>
        <taxon>Bordetella</taxon>
    </lineage>
</organism>
<dbReference type="STRING" id="463040.CAL15_12735"/>
<dbReference type="RefSeq" id="WP_086078933.1">
    <property type="nucleotide sequence ID" value="NZ_CP021111.1"/>
</dbReference>
<reference evidence="1 2" key="1">
    <citation type="submission" date="2017-05" db="EMBL/GenBank/DDBJ databases">
        <title>Complete and WGS of Bordetella genogroups.</title>
        <authorList>
            <person name="Spilker T."/>
            <person name="LiPuma J."/>
        </authorList>
    </citation>
    <scope>NUCLEOTIDE SEQUENCE [LARGE SCALE GENOMIC DNA]</scope>
    <source>
        <strain evidence="1 2">AU7206</strain>
    </source>
</reference>
<proteinExistence type="predicted"/>
<dbReference type="OrthoDB" id="7030114at2"/>